<name>A0A553QSF8_9TELE</name>
<evidence type="ECO:0000256" key="14">
    <source>
        <dbReference type="ARBA" id="ARBA00083541"/>
    </source>
</evidence>
<evidence type="ECO:0000256" key="6">
    <source>
        <dbReference type="ARBA" id="ARBA00022722"/>
    </source>
</evidence>
<dbReference type="SUPFAM" id="SSF56219">
    <property type="entry name" value="DNase I-like"/>
    <property type="match status" value="1"/>
</dbReference>
<dbReference type="InterPro" id="IPR050410">
    <property type="entry name" value="CCR4/nocturin_mRNA_transcr"/>
</dbReference>
<reference evidence="18 19" key="1">
    <citation type="journal article" date="2019" name="Sci. Data">
        <title>Hybrid genome assembly and annotation of Danionella translucida.</title>
        <authorList>
            <person name="Kadobianskyi M."/>
            <person name="Schulze L."/>
            <person name="Schuelke M."/>
            <person name="Judkewitz B."/>
        </authorList>
    </citation>
    <scope>NUCLEOTIDE SEQUENCE [LARGE SCALE GENOMIC DNA]</scope>
    <source>
        <strain evidence="18 19">Bolton</strain>
    </source>
</reference>
<evidence type="ECO:0000256" key="3">
    <source>
        <dbReference type="ARBA" id="ARBA00010774"/>
    </source>
</evidence>
<dbReference type="PANTHER" id="PTHR12121:SF37">
    <property type="entry name" value="2',5'-PHOSPHODIESTERASE 12"/>
    <property type="match status" value="1"/>
</dbReference>
<evidence type="ECO:0000256" key="11">
    <source>
        <dbReference type="ARBA" id="ARBA00022946"/>
    </source>
</evidence>
<dbReference type="EMBL" id="SRMA01025591">
    <property type="protein sequence ID" value="TRY92905.1"/>
    <property type="molecule type" value="Genomic_DNA"/>
</dbReference>
<keyword evidence="5" id="KW-0507">mRNA processing</keyword>
<dbReference type="AlphaFoldDB" id="A0A553QSF8"/>
<dbReference type="Gene3D" id="3.60.10.10">
    <property type="entry name" value="Endonuclease/exonuclease/phosphatase"/>
    <property type="match status" value="1"/>
</dbReference>
<feature type="domain" description="2',5'-phosphodiesterase 12-like N-terminal" evidence="17">
    <location>
        <begin position="148"/>
        <end position="245"/>
    </location>
</feature>
<evidence type="ECO:0000256" key="12">
    <source>
        <dbReference type="ARBA" id="ARBA00023128"/>
    </source>
</evidence>
<dbReference type="OrthoDB" id="412787at2759"/>
<dbReference type="InterPro" id="IPR036691">
    <property type="entry name" value="Endo/exonu/phosph_ase_sf"/>
</dbReference>
<evidence type="ECO:0000256" key="7">
    <source>
        <dbReference type="ARBA" id="ARBA00022723"/>
    </source>
</evidence>
<evidence type="ECO:0000256" key="5">
    <source>
        <dbReference type="ARBA" id="ARBA00022664"/>
    </source>
</evidence>
<evidence type="ECO:0000256" key="2">
    <source>
        <dbReference type="ARBA" id="ARBA00004305"/>
    </source>
</evidence>
<keyword evidence="11" id="KW-0809">Transit peptide</keyword>
<dbReference type="FunFam" id="3.60.10.10:FF:000018">
    <property type="entry name" value="2',5'-phosphodiesterase 12"/>
    <property type="match status" value="1"/>
</dbReference>
<dbReference type="Proteomes" id="UP000316079">
    <property type="component" value="Unassembled WGS sequence"/>
</dbReference>
<dbReference type="GO" id="GO:0006397">
    <property type="term" value="P:mRNA processing"/>
    <property type="evidence" value="ECO:0007669"/>
    <property type="project" value="UniProtKB-KW"/>
</dbReference>
<gene>
    <name evidence="18" type="ORF">DNTS_005718</name>
</gene>
<keyword evidence="10" id="KW-0460">Magnesium</keyword>
<evidence type="ECO:0000256" key="9">
    <source>
        <dbReference type="ARBA" id="ARBA00022839"/>
    </source>
</evidence>
<organism evidence="18 19">
    <name type="scientific">Danionella cerebrum</name>
    <dbReference type="NCBI Taxonomy" id="2873325"/>
    <lineage>
        <taxon>Eukaryota</taxon>
        <taxon>Metazoa</taxon>
        <taxon>Chordata</taxon>
        <taxon>Craniata</taxon>
        <taxon>Vertebrata</taxon>
        <taxon>Euteleostomi</taxon>
        <taxon>Actinopterygii</taxon>
        <taxon>Neopterygii</taxon>
        <taxon>Teleostei</taxon>
        <taxon>Ostariophysi</taxon>
        <taxon>Cypriniformes</taxon>
        <taxon>Danionidae</taxon>
        <taxon>Danioninae</taxon>
        <taxon>Danionella</taxon>
    </lineage>
</organism>
<keyword evidence="8" id="KW-0378">Hydrolase</keyword>
<evidence type="ECO:0000256" key="8">
    <source>
        <dbReference type="ARBA" id="ARBA00022801"/>
    </source>
</evidence>
<dbReference type="PANTHER" id="PTHR12121">
    <property type="entry name" value="CARBON CATABOLITE REPRESSOR PROTEIN 4"/>
    <property type="match status" value="1"/>
</dbReference>
<dbReference type="GO" id="GO:0004535">
    <property type="term" value="F:poly(A)-specific ribonuclease activity"/>
    <property type="evidence" value="ECO:0007669"/>
    <property type="project" value="UniProtKB-ARBA"/>
</dbReference>
<keyword evidence="4" id="KW-0597">Phosphoprotein</keyword>
<feature type="coiled-coil region" evidence="15">
    <location>
        <begin position="86"/>
        <end position="113"/>
    </location>
</feature>
<dbReference type="InterPro" id="IPR005135">
    <property type="entry name" value="Endo/exonuclease/phosphatase"/>
</dbReference>
<accession>A0A553QSF8</accession>
<dbReference type="InterPro" id="IPR048821">
    <property type="entry name" value="PDE12-like_N"/>
</dbReference>
<evidence type="ECO:0000259" key="17">
    <source>
        <dbReference type="Pfam" id="PF21171"/>
    </source>
</evidence>
<dbReference type="GO" id="GO:0005759">
    <property type="term" value="C:mitochondrial matrix"/>
    <property type="evidence" value="ECO:0007669"/>
    <property type="project" value="UniProtKB-SubCell"/>
</dbReference>
<evidence type="ECO:0000256" key="1">
    <source>
        <dbReference type="ARBA" id="ARBA00001946"/>
    </source>
</evidence>
<comment type="similarity">
    <text evidence="3">Belongs to the CCR4/nocturin family.</text>
</comment>
<keyword evidence="7" id="KW-0479">Metal-binding</keyword>
<evidence type="ECO:0000256" key="15">
    <source>
        <dbReference type="SAM" id="Coils"/>
    </source>
</evidence>
<evidence type="ECO:0000256" key="4">
    <source>
        <dbReference type="ARBA" id="ARBA00022553"/>
    </source>
</evidence>
<dbReference type="Pfam" id="PF03372">
    <property type="entry name" value="Exo_endo_phos"/>
    <property type="match status" value="1"/>
</dbReference>
<keyword evidence="6" id="KW-0540">Nuclease</keyword>
<keyword evidence="12" id="KW-0496">Mitochondrion</keyword>
<keyword evidence="19" id="KW-1185">Reference proteome</keyword>
<evidence type="ECO:0000256" key="13">
    <source>
        <dbReference type="ARBA" id="ARBA00072755"/>
    </source>
</evidence>
<dbReference type="Pfam" id="PF21171">
    <property type="entry name" value="PDE12-like_N"/>
    <property type="match status" value="1"/>
</dbReference>
<keyword evidence="15" id="KW-0175">Coiled coil</keyword>
<proteinExistence type="inferred from homology"/>
<dbReference type="GO" id="GO:0000288">
    <property type="term" value="P:nuclear-transcribed mRNA catabolic process, deadenylation-dependent decay"/>
    <property type="evidence" value="ECO:0007669"/>
    <property type="project" value="TreeGrafter"/>
</dbReference>
<dbReference type="GO" id="GO:0046872">
    <property type="term" value="F:metal ion binding"/>
    <property type="evidence" value="ECO:0007669"/>
    <property type="project" value="UniProtKB-KW"/>
</dbReference>
<comment type="cofactor">
    <cofactor evidence="1">
        <name>Mg(2+)</name>
        <dbReference type="ChEBI" id="CHEBI:18420"/>
    </cofactor>
</comment>
<evidence type="ECO:0000259" key="16">
    <source>
        <dbReference type="Pfam" id="PF03372"/>
    </source>
</evidence>
<comment type="caution">
    <text evidence="18">The sequence shown here is derived from an EMBL/GenBank/DDBJ whole genome shotgun (WGS) entry which is preliminary data.</text>
</comment>
<comment type="subcellular location">
    <subcellularLocation>
        <location evidence="2">Mitochondrion matrix</location>
    </subcellularLocation>
</comment>
<protein>
    <recommendedName>
        <fullName evidence="13">2',5'-phosphodiesterase 12</fullName>
    </recommendedName>
    <alternativeName>
        <fullName evidence="14">Mitochondrial deadenylase</fullName>
    </alternativeName>
</protein>
<evidence type="ECO:0000313" key="18">
    <source>
        <dbReference type="EMBL" id="TRY92905.1"/>
    </source>
</evidence>
<evidence type="ECO:0000313" key="19">
    <source>
        <dbReference type="Proteomes" id="UP000316079"/>
    </source>
</evidence>
<evidence type="ECO:0000256" key="10">
    <source>
        <dbReference type="ARBA" id="ARBA00022842"/>
    </source>
</evidence>
<feature type="domain" description="Endonuclease/exonuclease/phosphatase" evidence="16">
    <location>
        <begin position="274"/>
        <end position="576"/>
    </location>
</feature>
<dbReference type="STRING" id="623744.A0A553QSF8"/>
<sequence>MWSRLSLTSKYLFFRFIPPHLRINNLRLFSPRFFMNMERCEVRCVPSESTMTISFKIHGSNKQLLRDKSETLGKSLKRISKHSLFAQNKVNKIKRIKKEAANQEANMPEASLNVDGEQVSHQIINSEAWQDGAVLKVGNFEYKVDRNPPRFTICELTSSLMVGFPVCPKLEIEFGDLEHCQFKWFKESAPNDQIHATTDLWEEAGHGRVFTPTHQDIGLRLKLKCTPGNGSRFGEHKEVVSTGPINAGPGVCTFDNRHVYTQNLTDENSLRVVSYNILADTYAQTDLSKSFLYPYCAPYALQMDYRQHLIKKELSGYNADIICLQEVDKSVFLDILIPSLDAFGLDGVFKIKERQHEGLATFFRRSKLRMLERYDLMLSEALTSDDLNKKLLEKVSTKPCLESKIEKLATTLQVTVLQSISNPSRVLCIANTHLYWKPTGGNIRLVQMAVALNHLKRVMMEKHPGASLIFSGDFNSMPCSGVFQLISEGSVSEDHVDWKSGGLEEQIQMKLTSPFQLYSAYGAPDFTNFTREFKGCLDYIFVDKQKLVVEQVIPLPSLEEVTACVALPSVSHPSDHISLVCDLKWTD</sequence>
<keyword evidence="9" id="KW-0269">Exonuclease</keyword>